<proteinExistence type="predicted"/>
<feature type="signal peptide" evidence="1">
    <location>
        <begin position="1"/>
        <end position="22"/>
    </location>
</feature>
<keyword evidence="1" id="KW-0732">Signal</keyword>
<evidence type="ECO:0000313" key="3">
    <source>
        <dbReference type="Proteomes" id="UP000324222"/>
    </source>
</evidence>
<dbReference type="AlphaFoldDB" id="A0A5B7HRF1"/>
<accession>A0A5B7HRF1</accession>
<protein>
    <submittedName>
        <fullName evidence="2">Uncharacterized protein</fullName>
    </submittedName>
</protein>
<reference evidence="2 3" key="1">
    <citation type="submission" date="2019-05" db="EMBL/GenBank/DDBJ databases">
        <title>Another draft genome of Portunus trituberculatus and its Hox gene families provides insights of decapod evolution.</title>
        <authorList>
            <person name="Jeong J.-H."/>
            <person name="Song I."/>
            <person name="Kim S."/>
            <person name="Choi T."/>
            <person name="Kim D."/>
            <person name="Ryu S."/>
            <person name="Kim W."/>
        </authorList>
    </citation>
    <scope>NUCLEOTIDE SEQUENCE [LARGE SCALE GENOMIC DNA]</scope>
    <source>
        <tissue evidence="2">Muscle</tissue>
    </source>
</reference>
<sequence length="157" mass="17033">MQGWLGVRPVWLLLGKAMLADSQKPRPGAPELEAIQRVGGKESVGAVDCQPRHHRLNKSPSHTAGVAFEFIEVPDASLICALPSNLEALDMSHLNAWQGNFFSLWPFPSSVPPSPLPPPHTAHSSMEPPRQLRPATRKVLRCCSAALGTLSNSVVNY</sequence>
<name>A0A5B7HRF1_PORTR</name>
<dbReference type="Proteomes" id="UP000324222">
    <property type="component" value="Unassembled WGS sequence"/>
</dbReference>
<evidence type="ECO:0000256" key="1">
    <source>
        <dbReference type="SAM" id="SignalP"/>
    </source>
</evidence>
<keyword evidence="3" id="KW-1185">Reference proteome</keyword>
<evidence type="ECO:0000313" key="2">
    <source>
        <dbReference type="EMBL" id="MPC72305.1"/>
    </source>
</evidence>
<organism evidence="2 3">
    <name type="scientific">Portunus trituberculatus</name>
    <name type="common">Swimming crab</name>
    <name type="synonym">Neptunus trituberculatus</name>
    <dbReference type="NCBI Taxonomy" id="210409"/>
    <lineage>
        <taxon>Eukaryota</taxon>
        <taxon>Metazoa</taxon>
        <taxon>Ecdysozoa</taxon>
        <taxon>Arthropoda</taxon>
        <taxon>Crustacea</taxon>
        <taxon>Multicrustacea</taxon>
        <taxon>Malacostraca</taxon>
        <taxon>Eumalacostraca</taxon>
        <taxon>Eucarida</taxon>
        <taxon>Decapoda</taxon>
        <taxon>Pleocyemata</taxon>
        <taxon>Brachyura</taxon>
        <taxon>Eubrachyura</taxon>
        <taxon>Portunoidea</taxon>
        <taxon>Portunidae</taxon>
        <taxon>Portuninae</taxon>
        <taxon>Portunus</taxon>
    </lineage>
</organism>
<comment type="caution">
    <text evidence="2">The sequence shown here is derived from an EMBL/GenBank/DDBJ whole genome shotgun (WGS) entry which is preliminary data.</text>
</comment>
<dbReference type="EMBL" id="VSRR010034502">
    <property type="protein sequence ID" value="MPC72305.1"/>
    <property type="molecule type" value="Genomic_DNA"/>
</dbReference>
<gene>
    <name evidence="2" type="ORF">E2C01_066604</name>
</gene>
<feature type="chain" id="PRO_5023056429" evidence="1">
    <location>
        <begin position="23"/>
        <end position="157"/>
    </location>
</feature>